<dbReference type="Gene3D" id="3.40.50.150">
    <property type="entry name" value="Vaccinia Virus protein VP39"/>
    <property type="match status" value="1"/>
</dbReference>
<accession>A0A7X0VUR9</accession>
<reference evidence="2 3" key="1">
    <citation type="submission" date="2020-08" db="EMBL/GenBank/DDBJ databases">
        <title>Cohnella phylogeny.</title>
        <authorList>
            <person name="Dunlap C."/>
        </authorList>
    </citation>
    <scope>NUCLEOTIDE SEQUENCE [LARGE SCALE GENOMIC DNA]</scope>
    <source>
        <strain evidence="2 3">CBP 2801</strain>
    </source>
</reference>
<dbReference type="EMBL" id="JACJVO010000008">
    <property type="protein sequence ID" value="MBB6730582.1"/>
    <property type="molecule type" value="Genomic_DNA"/>
</dbReference>
<sequence length="189" mass="21208">MPILSEESRIFFRKFVQDPKQVGSVAPSSRFLAEAMTRPIPWEKAVSVAELGAGTGAITREIAKRARPSTNVYLFEKDAKMRRRLAEAYPQYGCFANAENVLDVLERAGLEPLDGIVSGLPFYNFSESLRSRLIGQIEGALKPDGLFVAFQYSLQMKKRLAAAFEIERIGFVALNLPPAFVYVCRKRRD</sequence>
<feature type="domain" description="Methyltransferase" evidence="1">
    <location>
        <begin position="48"/>
        <end position="145"/>
    </location>
</feature>
<dbReference type="RefSeq" id="WP_185128255.1">
    <property type="nucleotide sequence ID" value="NZ_JACJVO010000008.1"/>
</dbReference>
<gene>
    <name evidence="2" type="ORF">H7C18_06665</name>
</gene>
<evidence type="ECO:0000313" key="2">
    <source>
        <dbReference type="EMBL" id="MBB6730582.1"/>
    </source>
</evidence>
<protein>
    <submittedName>
        <fullName evidence="2">Methyltransferase domain-containing protein</fullName>
    </submittedName>
</protein>
<organism evidence="2 3">
    <name type="scientific">Cohnella zeiphila</name>
    <dbReference type="NCBI Taxonomy" id="2761120"/>
    <lineage>
        <taxon>Bacteria</taxon>
        <taxon>Bacillati</taxon>
        <taxon>Bacillota</taxon>
        <taxon>Bacilli</taxon>
        <taxon>Bacillales</taxon>
        <taxon>Paenibacillaceae</taxon>
        <taxon>Cohnella</taxon>
    </lineage>
</organism>
<keyword evidence="3" id="KW-1185">Reference proteome</keyword>
<dbReference type="AlphaFoldDB" id="A0A7X0VUR9"/>
<dbReference type="InterPro" id="IPR029063">
    <property type="entry name" value="SAM-dependent_MTases_sf"/>
</dbReference>
<dbReference type="GO" id="GO:0032259">
    <property type="term" value="P:methylation"/>
    <property type="evidence" value="ECO:0007669"/>
    <property type="project" value="UniProtKB-KW"/>
</dbReference>
<dbReference type="SUPFAM" id="SSF53335">
    <property type="entry name" value="S-adenosyl-L-methionine-dependent methyltransferases"/>
    <property type="match status" value="1"/>
</dbReference>
<dbReference type="Pfam" id="PF13649">
    <property type="entry name" value="Methyltransf_25"/>
    <property type="match status" value="1"/>
</dbReference>
<keyword evidence="2" id="KW-0489">Methyltransferase</keyword>
<dbReference type="InterPro" id="IPR041698">
    <property type="entry name" value="Methyltransf_25"/>
</dbReference>
<keyword evidence="2" id="KW-0808">Transferase</keyword>
<evidence type="ECO:0000313" key="3">
    <source>
        <dbReference type="Proteomes" id="UP000564644"/>
    </source>
</evidence>
<dbReference type="GO" id="GO:0008168">
    <property type="term" value="F:methyltransferase activity"/>
    <property type="evidence" value="ECO:0007669"/>
    <property type="project" value="UniProtKB-KW"/>
</dbReference>
<name>A0A7X0VUR9_9BACL</name>
<evidence type="ECO:0000259" key="1">
    <source>
        <dbReference type="Pfam" id="PF13649"/>
    </source>
</evidence>
<dbReference type="CDD" id="cd02440">
    <property type="entry name" value="AdoMet_MTases"/>
    <property type="match status" value="1"/>
</dbReference>
<proteinExistence type="predicted"/>
<comment type="caution">
    <text evidence="2">The sequence shown here is derived from an EMBL/GenBank/DDBJ whole genome shotgun (WGS) entry which is preliminary data.</text>
</comment>
<dbReference type="Proteomes" id="UP000564644">
    <property type="component" value="Unassembled WGS sequence"/>
</dbReference>